<feature type="domain" description="Response regulatory" evidence="3">
    <location>
        <begin position="133"/>
        <end position="246"/>
    </location>
</feature>
<dbReference type="PIRSF" id="PIRSF036400">
    <property type="entry name" value="RR_Ctr_UCP036400"/>
    <property type="match status" value="1"/>
</dbReference>
<dbReference type="InterPro" id="IPR001789">
    <property type="entry name" value="Sig_transdc_resp-reg_receiver"/>
</dbReference>
<dbReference type="InterPro" id="IPR053866">
    <property type="entry name" value="PhyR_sigma2"/>
</dbReference>
<dbReference type="CDD" id="cd17540">
    <property type="entry name" value="REC_PhyR"/>
    <property type="match status" value="1"/>
</dbReference>
<feature type="modified residue" description="4-aspartylphosphate" evidence="2">
    <location>
        <position position="183"/>
    </location>
</feature>
<keyword evidence="1 2" id="KW-0597">Phosphoprotein</keyword>
<dbReference type="InterPro" id="IPR053867">
    <property type="entry name" value="PhyR_sigma4"/>
</dbReference>
<dbReference type="Pfam" id="PF00072">
    <property type="entry name" value="Response_reg"/>
    <property type="match status" value="1"/>
</dbReference>
<sequence>MTLAAMIAPQLSYLRRYARALSGSQGSGDACVVAMLEALVEDPGLFDVKGDSRMATYRAFTRIWNALPINASQPQPDGRLDKLTPLPRQAFLLTAVEGFTPDQAARVLECAPAAFSKLLETAGREIGAQVAADILIIEDEPLIALDLKHLVTGLGHTLAGIARTRGEAVDLANRLRPGLVLADVRLADGSSGVEAVNEIQESFNVPVVFITAHPERLLTGERSEPAFLIAKPFDEDMVRAVISQALFFNARTKGNPATAA</sequence>
<dbReference type="PANTHER" id="PTHR44591">
    <property type="entry name" value="STRESS RESPONSE REGULATOR PROTEIN 1"/>
    <property type="match status" value="1"/>
</dbReference>
<dbReference type="RefSeq" id="WP_155447514.1">
    <property type="nucleotide sequence ID" value="NZ_JAOQNR010000021.1"/>
</dbReference>
<dbReference type="InterPro" id="IPR036388">
    <property type="entry name" value="WH-like_DNA-bd_sf"/>
</dbReference>
<dbReference type="SMART" id="SM00448">
    <property type="entry name" value="REC"/>
    <property type="match status" value="1"/>
</dbReference>
<dbReference type="Gene3D" id="1.10.1740.10">
    <property type="match status" value="1"/>
</dbReference>
<reference evidence="4 5" key="1">
    <citation type="submission" date="2019-11" db="EMBL/GenBank/DDBJ databases">
        <title>Whole-genome sequence of a Rhodoblastus acidophilus DSM 142.</title>
        <authorList>
            <person name="Kyndt J.A."/>
            <person name="Meyer T.E."/>
        </authorList>
    </citation>
    <scope>NUCLEOTIDE SEQUENCE [LARGE SCALE GENOMIC DNA]</scope>
    <source>
        <strain evidence="4 5">DSM 142</strain>
    </source>
</reference>
<dbReference type="InterPro" id="IPR014605">
    <property type="entry name" value="Sig_resp-reg_PhyR"/>
</dbReference>
<name>A0A6N8DUJ6_RHOAC</name>
<dbReference type="Gene3D" id="3.40.50.2300">
    <property type="match status" value="1"/>
</dbReference>
<dbReference type="Pfam" id="PF22029">
    <property type="entry name" value="PhyR_sigma2"/>
    <property type="match status" value="1"/>
</dbReference>
<evidence type="ECO:0000256" key="1">
    <source>
        <dbReference type="ARBA" id="ARBA00022553"/>
    </source>
</evidence>
<dbReference type="AlphaFoldDB" id="A0A6N8DUJ6"/>
<dbReference type="PANTHER" id="PTHR44591:SF20">
    <property type="entry name" value="PROTEIN PILH"/>
    <property type="match status" value="1"/>
</dbReference>
<dbReference type="Proteomes" id="UP000439113">
    <property type="component" value="Unassembled WGS sequence"/>
</dbReference>
<evidence type="ECO:0000259" key="3">
    <source>
        <dbReference type="PROSITE" id="PS50110"/>
    </source>
</evidence>
<evidence type="ECO:0000313" key="4">
    <source>
        <dbReference type="EMBL" id="MTV32831.1"/>
    </source>
</evidence>
<evidence type="ECO:0000256" key="2">
    <source>
        <dbReference type="PROSITE-ProRule" id="PRU00169"/>
    </source>
</evidence>
<dbReference type="EMBL" id="WNKS01000022">
    <property type="protein sequence ID" value="MTV32831.1"/>
    <property type="molecule type" value="Genomic_DNA"/>
</dbReference>
<evidence type="ECO:0000313" key="5">
    <source>
        <dbReference type="Proteomes" id="UP000439113"/>
    </source>
</evidence>
<proteinExistence type="predicted"/>
<organism evidence="4 5">
    <name type="scientific">Rhodoblastus acidophilus</name>
    <name type="common">Rhodopseudomonas acidophila</name>
    <dbReference type="NCBI Taxonomy" id="1074"/>
    <lineage>
        <taxon>Bacteria</taxon>
        <taxon>Pseudomonadati</taxon>
        <taxon>Pseudomonadota</taxon>
        <taxon>Alphaproteobacteria</taxon>
        <taxon>Hyphomicrobiales</taxon>
        <taxon>Rhodoblastaceae</taxon>
        <taxon>Rhodoblastus</taxon>
    </lineage>
</organism>
<dbReference type="OrthoDB" id="9786101at2"/>
<dbReference type="GO" id="GO:0000160">
    <property type="term" value="P:phosphorelay signal transduction system"/>
    <property type="evidence" value="ECO:0007669"/>
    <property type="project" value="InterPro"/>
</dbReference>
<gene>
    <name evidence="4" type="ORF">GJ654_17775</name>
</gene>
<accession>A0A6N8DUJ6</accession>
<dbReference type="SUPFAM" id="SSF52172">
    <property type="entry name" value="CheY-like"/>
    <property type="match status" value="1"/>
</dbReference>
<dbReference type="Pfam" id="PF22233">
    <property type="entry name" value="PhyR_sigma-like"/>
    <property type="match status" value="1"/>
</dbReference>
<dbReference type="PROSITE" id="PS50110">
    <property type="entry name" value="RESPONSE_REGULATORY"/>
    <property type="match status" value="1"/>
</dbReference>
<dbReference type="Gene3D" id="1.10.10.10">
    <property type="entry name" value="Winged helix-like DNA-binding domain superfamily/Winged helix DNA-binding domain"/>
    <property type="match status" value="1"/>
</dbReference>
<comment type="caution">
    <text evidence="4">The sequence shown here is derived from an EMBL/GenBank/DDBJ whole genome shotgun (WGS) entry which is preliminary data.</text>
</comment>
<dbReference type="InterPro" id="IPR050595">
    <property type="entry name" value="Bact_response_regulator"/>
</dbReference>
<dbReference type="InterPro" id="IPR011006">
    <property type="entry name" value="CheY-like_superfamily"/>
</dbReference>
<dbReference type="NCBIfam" id="NF006623">
    <property type="entry name" value="PRK09191.1"/>
    <property type="match status" value="1"/>
</dbReference>
<protein>
    <submittedName>
        <fullName evidence="4">Response regulator</fullName>
    </submittedName>
</protein>